<dbReference type="Proteomes" id="UP000215902">
    <property type="component" value="Unassembled WGS sequence"/>
</dbReference>
<protein>
    <submittedName>
        <fullName evidence="1">Uncharacterized protein</fullName>
    </submittedName>
</protein>
<evidence type="ECO:0000313" key="1">
    <source>
        <dbReference type="EMBL" id="PAA67303.1"/>
    </source>
</evidence>
<name>A0A267F0N5_9PLAT</name>
<dbReference type="AlphaFoldDB" id="A0A267F0N5"/>
<keyword evidence="2" id="KW-1185">Reference proteome</keyword>
<comment type="caution">
    <text evidence="1">The sequence shown here is derived from an EMBL/GenBank/DDBJ whole genome shotgun (WGS) entry which is preliminary data.</text>
</comment>
<organism evidence="1 2">
    <name type="scientific">Macrostomum lignano</name>
    <dbReference type="NCBI Taxonomy" id="282301"/>
    <lineage>
        <taxon>Eukaryota</taxon>
        <taxon>Metazoa</taxon>
        <taxon>Spiralia</taxon>
        <taxon>Lophotrochozoa</taxon>
        <taxon>Platyhelminthes</taxon>
        <taxon>Rhabditophora</taxon>
        <taxon>Macrostomorpha</taxon>
        <taxon>Macrostomida</taxon>
        <taxon>Macrostomidae</taxon>
        <taxon>Macrostomum</taxon>
    </lineage>
</organism>
<dbReference type="EMBL" id="NIVC01001494">
    <property type="protein sequence ID" value="PAA67303.1"/>
    <property type="molecule type" value="Genomic_DNA"/>
</dbReference>
<accession>A0A267F0N5</accession>
<reference evidence="1 2" key="1">
    <citation type="submission" date="2017-06" db="EMBL/GenBank/DDBJ databases">
        <title>A platform for efficient transgenesis in Macrostomum lignano, a flatworm model organism for stem cell research.</title>
        <authorList>
            <person name="Berezikov E."/>
        </authorList>
    </citation>
    <scope>NUCLEOTIDE SEQUENCE [LARGE SCALE GENOMIC DNA]</scope>
    <source>
        <strain evidence="1">DV1</strain>
        <tissue evidence="1">Whole organism</tissue>
    </source>
</reference>
<evidence type="ECO:0000313" key="2">
    <source>
        <dbReference type="Proteomes" id="UP000215902"/>
    </source>
</evidence>
<sequence length="256" mass="29551">MEIDSDTAPQEEKPSLLAQQMQMQLKQPSTQFISQSQTVSSSADHQHDLFISGYNVHTMPNFPNLGPLVRLNTDVRLARVNLRKFVSSDTLFYPFEVQVTIPLPRASDFMWDFKHKFYLSIMYSQVYRFFFPFNRHNSQLFLIIDMSGTSEPLCVNVPSRTLLRNVSEALMDHEELGAKQFENCLMIAVSAYKDYAAFFRLSSKHRRCPIATRISAMCLRCGRTSWSERAKERAAASRQKLLNDSLRDLTLLNYAK</sequence>
<gene>
    <name evidence="1" type="ORF">BOX15_Mlig018571g1</name>
</gene>
<proteinExistence type="predicted"/>